<dbReference type="RefSeq" id="WP_188904143.1">
    <property type="nucleotide sequence ID" value="NZ_BMKS01000025.1"/>
</dbReference>
<comment type="caution">
    <text evidence="2">The sequence shown here is derived from an EMBL/GenBank/DDBJ whole genome shotgun (WGS) entry which is preliminary data.</text>
</comment>
<dbReference type="EMBL" id="BMKS01000025">
    <property type="protein sequence ID" value="GGG51541.1"/>
    <property type="molecule type" value="Genomic_DNA"/>
</dbReference>
<reference evidence="2 3" key="1">
    <citation type="journal article" date="2014" name="Int. J. Syst. Evol. Microbiol.">
        <title>Complete genome sequence of Corynebacterium casei LMG S-19264T (=DSM 44701T), isolated from a smear-ripened cheese.</title>
        <authorList>
            <consortium name="US DOE Joint Genome Institute (JGI-PGF)"/>
            <person name="Walter F."/>
            <person name="Albersmeier A."/>
            <person name="Kalinowski J."/>
            <person name="Ruckert C."/>
        </authorList>
    </citation>
    <scope>NUCLEOTIDE SEQUENCE [LARGE SCALE GENOMIC DNA]</scope>
    <source>
        <strain evidence="2 3">CGMCC 1.16330</strain>
    </source>
</reference>
<evidence type="ECO:0000313" key="2">
    <source>
        <dbReference type="EMBL" id="GGG51541.1"/>
    </source>
</evidence>
<keyword evidence="1" id="KW-0472">Membrane</keyword>
<proteinExistence type="predicted"/>
<dbReference type="Proteomes" id="UP000597507">
    <property type="component" value="Unassembled WGS sequence"/>
</dbReference>
<keyword evidence="1" id="KW-1133">Transmembrane helix</keyword>
<dbReference type="AlphaFoldDB" id="A0A8J2ZFL9"/>
<protein>
    <submittedName>
        <fullName evidence="2">Uncharacterized protein</fullName>
    </submittedName>
</protein>
<keyword evidence="3" id="KW-1185">Reference proteome</keyword>
<feature type="transmembrane region" description="Helical" evidence="1">
    <location>
        <begin position="36"/>
        <end position="63"/>
    </location>
</feature>
<sequence>MSRPPLRVIEGGGARPDQHALIVAPPPPPRWRISCALALAMPAAALLLAALTIGAIAGALFLLAGRISR</sequence>
<keyword evidence="1" id="KW-0812">Transmembrane</keyword>
<gene>
    <name evidence="2" type="ORF">GCM10010964_43440</name>
</gene>
<accession>A0A8J2ZFL9</accession>
<evidence type="ECO:0000256" key="1">
    <source>
        <dbReference type="SAM" id="Phobius"/>
    </source>
</evidence>
<name>A0A8J2ZFL9_9PROT</name>
<organism evidence="2 3">
    <name type="scientific">Caldovatus sediminis</name>
    <dbReference type="NCBI Taxonomy" id="2041189"/>
    <lineage>
        <taxon>Bacteria</taxon>
        <taxon>Pseudomonadati</taxon>
        <taxon>Pseudomonadota</taxon>
        <taxon>Alphaproteobacteria</taxon>
        <taxon>Acetobacterales</taxon>
        <taxon>Roseomonadaceae</taxon>
        <taxon>Caldovatus</taxon>
    </lineage>
</organism>
<evidence type="ECO:0000313" key="3">
    <source>
        <dbReference type="Proteomes" id="UP000597507"/>
    </source>
</evidence>